<organism evidence="2">
    <name type="scientific">Solanum chacoense</name>
    <name type="common">Chaco potato</name>
    <dbReference type="NCBI Taxonomy" id="4108"/>
    <lineage>
        <taxon>Eukaryota</taxon>
        <taxon>Viridiplantae</taxon>
        <taxon>Streptophyta</taxon>
        <taxon>Embryophyta</taxon>
        <taxon>Tracheophyta</taxon>
        <taxon>Spermatophyta</taxon>
        <taxon>Magnoliopsida</taxon>
        <taxon>eudicotyledons</taxon>
        <taxon>Gunneridae</taxon>
        <taxon>Pentapetalae</taxon>
        <taxon>asterids</taxon>
        <taxon>lamiids</taxon>
        <taxon>Solanales</taxon>
        <taxon>Solanaceae</taxon>
        <taxon>Solanoideae</taxon>
        <taxon>Solaneae</taxon>
        <taxon>Solanum</taxon>
    </lineage>
</organism>
<dbReference type="PANTHER" id="PTHR31807">
    <property type="entry name" value="AUGMIN FAMILY MEMBER"/>
    <property type="match status" value="1"/>
</dbReference>
<name>A0A0V0H271_SOLCH</name>
<dbReference type="GO" id="GO:0005880">
    <property type="term" value="C:nuclear microtubule"/>
    <property type="evidence" value="ECO:0007669"/>
    <property type="project" value="TreeGrafter"/>
</dbReference>
<dbReference type="InterPro" id="IPR007573">
    <property type="entry name" value="QWRF"/>
</dbReference>
<dbReference type="GO" id="GO:0005737">
    <property type="term" value="C:cytoplasm"/>
    <property type="evidence" value="ECO:0007669"/>
    <property type="project" value="TreeGrafter"/>
</dbReference>
<dbReference type="AlphaFoldDB" id="A0A0V0H271"/>
<proteinExistence type="inferred from homology"/>
<evidence type="ECO:0000313" key="2">
    <source>
        <dbReference type="EMBL" id="JAP14513.1"/>
    </source>
</evidence>
<sequence length="178" mass="20108">MHSQRHDSQSKLYSFAQQLSDLRKSVSQKRAKLGVLRRIKTLSTILESQLPCLGEWANLEEDYSTSLSGTTDALRNCSLRLPIGTEVHVDVRELGDALSSSTKVMEMIGLQIQNFMQKAEETESLISELARVSGGEKALVEECGDLLMKTYISEVTEWSLRGQMIQMHQNNLYQVQKE</sequence>
<evidence type="ECO:0000256" key="1">
    <source>
        <dbReference type="ARBA" id="ARBA00010016"/>
    </source>
</evidence>
<accession>A0A0V0H271</accession>
<protein>
    <submittedName>
        <fullName evidence="2">Putative ovule protein</fullName>
    </submittedName>
</protein>
<reference evidence="2" key="1">
    <citation type="submission" date="2015-12" db="EMBL/GenBank/DDBJ databases">
        <title>Gene expression during late stages of embryo sac development: a critical building block for successful pollen-pistil interactions.</title>
        <authorList>
            <person name="Liu Y."/>
            <person name="Joly V."/>
            <person name="Sabar M."/>
            <person name="Matton D.P."/>
        </authorList>
    </citation>
    <scope>NUCLEOTIDE SEQUENCE</scope>
</reference>
<dbReference type="PANTHER" id="PTHR31807:SF6">
    <property type="entry name" value="PROTEIN ENDOSPERM DEFECTIVE 1-RELATED"/>
    <property type="match status" value="1"/>
</dbReference>
<comment type="similarity">
    <text evidence="1">Belongs to the QWRF family.</text>
</comment>
<dbReference type="GO" id="GO:0051225">
    <property type="term" value="P:spindle assembly"/>
    <property type="evidence" value="ECO:0007669"/>
    <property type="project" value="TreeGrafter"/>
</dbReference>
<dbReference type="Pfam" id="PF04484">
    <property type="entry name" value="QWRF"/>
    <property type="match status" value="1"/>
</dbReference>
<dbReference type="EMBL" id="GEDG01026461">
    <property type="protein sequence ID" value="JAP14513.1"/>
    <property type="molecule type" value="Transcribed_RNA"/>
</dbReference>
<dbReference type="GO" id="GO:0008017">
    <property type="term" value="F:microtubule binding"/>
    <property type="evidence" value="ECO:0007669"/>
    <property type="project" value="TreeGrafter"/>
</dbReference>